<dbReference type="STRING" id="1462526.BN990_01461"/>
<keyword evidence="3" id="KW-0456">Lyase</keyword>
<dbReference type="InterPro" id="IPR029068">
    <property type="entry name" value="Glyas_Bleomycin-R_OHBP_Dase"/>
</dbReference>
<dbReference type="GO" id="GO:0004493">
    <property type="term" value="F:methylmalonyl-CoA epimerase activity"/>
    <property type="evidence" value="ECO:0007669"/>
    <property type="project" value="TreeGrafter"/>
</dbReference>
<keyword evidence="4" id="KW-1185">Reference proteome</keyword>
<keyword evidence="1" id="KW-0479">Metal-binding</keyword>
<evidence type="ECO:0000313" key="3">
    <source>
        <dbReference type="EMBL" id="CDQ39176.1"/>
    </source>
</evidence>
<dbReference type="InterPro" id="IPR051785">
    <property type="entry name" value="MMCE/EMCE_epimerase"/>
</dbReference>
<dbReference type="SUPFAM" id="SSF54593">
    <property type="entry name" value="Glyoxalase/Bleomycin resistance protein/Dihydroxybiphenyl dioxygenase"/>
    <property type="match status" value="1"/>
</dbReference>
<feature type="domain" description="VOC" evidence="2">
    <location>
        <begin position="4"/>
        <end position="129"/>
    </location>
</feature>
<dbReference type="PROSITE" id="PS51819">
    <property type="entry name" value="VOC"/>
    <property type="match status" value="1"/>
</dbReference>
<comment type="caution">
    <text evidence="3">The sequence shown here is derived from an EMBL/GenBank/DDBJ whole genome shotgun (WGS) entry which is preliminary data.</text>
</comment>
<dbReference type="AlphaFoldDB" id="A0A024QB55"/>
<evidence type="ECO:0000313" key="4">
    <source>
        <dbReference type="Proteomes" id="UP000028875"/>
    </source>
</evidence>
<dbReference type="eggNOG" id="COG0346">
    <property type="taxonomic scope" value="Bacteria"/>
</dbReference>
<dbReference type="GO" id="GO:0046491">
    <property type="term" value="P:L-methylmalonyl-CoA metabolic process"/>
    <property type="evidence" value="ECO:0007669"/>
    <property type="project" value="TreeGrafter"/>
</dbReference>
<dbReference type="GO" id="GO:0046872">
    <property type="term" value="F:metal ion binding"/>
    <property type="evidence" value="ECO:0007669"/>
    <property type="project" value="UniProtKB-KW"/>
</dbReference>
<dbReference type="InterPro" id="IPR037523">
    <property type="entry name" value="VOC_core"/>
</dbReference>
<organism evidence="3 4">
    <name type="scientific">Virgibacillus massiliensis</name>
    <dbReference type="NCBI Taxonomy" id="1462526"/>
    <lineage>
        <taxon>Bacteria</taxon>
        <taxon>Bacillati</taxon>
        <taxon>Bacillota</taxon>
        <taxon>Bacilli</taxon>
        <taxon>Bacillales</taxon>
        <taxon>Bacillaceae</taxon>
        <taxon>Virgibacillus</taxon>
    </lineage>
</organism>
<gene>
    <name evidence="3" type="ORF">BN990_01461</name>
</gene>
<evidence type="ECO:0000256" key="1">
    <source>
        <dbReference type="ARBA" id="ARBA00022723"/>
    </source>
</evidence>
<dbReference type="GO" id="GO:0016829">
    <property type="term" value="F:lyase activity"/>
    <property type="evidence" value="ECO:0007669"/>
    <property type="project" value="UniProtKB-KW"/>
</dbReference>
<dbReference type="PANTHER" id="PTHR43048:SF4">
    <property type="entry name" value="RING-CLEAVING DIOXYGENASE-RELATED"/>
    <property type="match status" value="1"/>
</dbReference>
<dbReference type="InterPro" id="IPR004360">
    <property type="entry name" value="Glyas_Fos-R_dOase_dom"/>
</dbReference>
<name>A0A024QB55_9BACI</name>
<accession>A0A024QB55</accession>
<proteinExistence type="predicted"/>
<protein>
    <submittedName>
        <fullName evidence="3">Lactoylglutathione lyase</fullName>
    </submittedName>
</protein>
<evidence type="ECO:0000259" key="2">
    <source>
        <dbReference type="PROSITE" id="PS51819"/>
    </source>
</evidence>
<dbReference type="PANTHER" id="PTHR43048">
    <property type="entry name" value="METHYLMALONYL-COA EPIMERASE"/>
    <property type="match status" value="1"/>
</dbReference>
<dbReference type="EMBL" id="CCDP010000001">
    <property type="protein sequence ID" value="CDQ39176.1"/>
    <property type="molecule type" value="Genomic_DNA"/>
</dbReference>
<dbReference type="Pfam" id="PF00903">
    <property type="entry name" value="Glyoxalase"/>
    <property type="match status" value="1"/>
</dbReference>
<reference evidence="4" key="2">
    <citation type="submission" date="2014-05" db="EMBL/GenBank/DDBJ databases">
        <title>Draft genome sequence of Virgibacillus massiliensis Vm-5.</title>
        <authorList>
            <person name="Khelaifia S."/>
            <person name="Croce O."/>
            <person name="Lagier J.C."/>
            <person name="Raoult D."/>
        </authorList>
    </citation>
    <scope>NUCLEOTIDE SEQUENCE [LARGE SCALE GENOMIC DNA]</scope>
    <source>
        <strain evidence="4">Vm-5</strain>
    </source>
</reference>
<dbReference type="Gene3D" id="3.10.180.10">
    <property type="entry name" value="2,3-Dihydroxybiphenyl 1,2-Dioxygenase, domain 1"/>
    <property type="match status" value="1"/>
</dbReference>
<dbReference type="Proteomes" id="UP000028875">
    <property type="component" value="Unassembled WGS sequence"/>
</dbReference>
<reference evidence="3 4" key="1">
    <citation type="submission" date="2014-03" db="EMBL/GenBank/DDBJ databases">
        <authorList>
            <person name="Urmite Genomes U."/>
        </authorList>
    </citation>
    <scope>NUCLEOTIDE SEQUENCE [LARGE SCALE GENOMIC DNA]</scope>
    <source>
        <strain evidence="3 4">Vm-5</strain>
    </source>
</reference>
<dbReference type="CDD" id="cd07264">
    <property type="entry name" value="VOC_like"/>
    <property type="match status" value="1"/>
</dbReference>
<sequence>MELKLLQIRLLVKDFRKSVSFYKKHLELPISLYEEAMEYALFDTGETKIELLPRNVMARGVGEENKPVDVETQSSFLFQFKVENVDKAYKHLREKDITFVNEPHDRTEWGARIAHLCDPDGNLIEIYTMLGGDE</sequence>